<dbReference type="InterPro" id="IPR046357">
    <property type="entry name" value="PPIase_dom_sf"/>
</dbReference>
<feature type="domain" description="PpiC" evidence="7">
    <location>
        <begin position="119"/>
        <end position="210"/>
    </location>
</feature>
<dbReference type="Pfam" id="PF00639">
    <property type="entry name" value="Rotamase"/>
    <property type="match status" value="1"/>
</dbReference>
<dbReference type="SUPFAM" id="SSF109998">
    <property type="entry name" value="Triger factor/SurA peptide-binding domain-like"/>
    <property type="match status" value="1"/>
</dbReference>
<dbReference type="PANTHER" id="PTHR47245">
    <property type="entry name" value="PEPTIDYLPROLYL ISOMERASE"/>
    <property type="match status" value="1"/>
</dbReference>
<evidence type="ECO:0000259" key="7">
    <source>
        <dbReference type="PROSITE" id="PS50198"/>
    </source>
</evidence>
<evidence type="ECO:0000313" key="8">
    <source>
        <dbReference type="EMBL" id="HGW93543.1"/>
    </source>
</evidence>
<dbReference type="AlphaFoldDB" id="A0A832M1V0"/>
<evidence type="ECO:0000256" key="2">
    <source>
        <dbReference type="ARBA" id="ARBA00013194"/>
    </source>
</evidence>
<keyword evidence="5 6" id="KW-0413">Isomerase</keyword>
<reference evidence="8" key="1">
    <citation type="journal article" date="2020" name="mSystems">
        <title>Genome- and Community-Level Interaction Insights into Carbon Utilization and Element Cycling Functions of Hydrothermarchaeota in Hydrothermal Sediment.</title>
        <authorList>
            <person name="Zhou Z."/>
            <person name="Liu Y."/>
            <person name="Xu W."/>
            <person name="Pan J."/>
            <person name="Luo Z.H."/>
            <person name="Li M."/>
        </authorList>
    </citation>
    <scope>NUCLEOTIDE SEQUENCE [LARGE SCALE GENOMIC DNA]</scope>
    <source>
        <strain evidence="8">SpSt-402</strain>
    </source>
</reference>
<evidence type="ECO:0000256" key="5">
    <source>
        <dbReference type="ARBA" id="ARBA00023235"/>
    </source>
</evidence>
<dbReference type="InterPro" id="IPR000297">
    <property type="entry name" value="PPIase_PpiC"/>
</dbReference>
<organism evidence="8">
    <name type="scientific">Oscillatoriales cyanobacterium SpSt-402</name>
    <dbReference type="NCBI Taxonomy" id="2282168"/>
    <lineage>
        <taxon>Bacteria</taxon>
        <taxon>Bacillati</taxon>
        <taxon>Cyanobacteriota</taxon>
        <taxon>Cyanophyceae</taxon>
        <taxon>Oscillatoriophycideae</taxon>
        <taxon>Oscillatoriales</taxon>
    </lineage>
</organism>
<comment type="catalytic activity">
    <reaction evidence="1">
        <text>[protein]-peptidylproline (omega=180) = [protein]-peptidylproline (omega=0)</text>
        <dbReference type="Rhea" id="RHEA:16237"/>
        <dbReference type="Rhea" id="RHEA-COMP:10747"/>
        <dbReference type="Rhea" id="RHEA-COMP:10748"/>
        <dbReference type="ChEBI" id="CHEBI:83833"/>
        <dbReference type="ChEBI" id="CHEBI:83834"/>
        <dbReference type="EC" id="5.2.1.8"/>
    </reaction>
</comment>
<dbReference type="SUPFAM" id="SSF54534">
    <property type="entry name" value="FKBP-like"/>
    <property type="match status" value="1"/>
</dbReference>
<dbReference type="EC" id="5.2.1.8" evidence="2"/>
<dbReference type="PANTHER" id="PTHR47245:SF1">
    <property type="entry name" value="FOLDASE PROTEIN PRSA"/>
    <property type="match status" value="1"/>
</dbReference>
<evidence type="ECO:0000256" key="1">
    <source>
        <dbReference type="ARBA" id="ARBA00000971"/>
    </source>
</evidence>
<dbReference type="PROSITE" id="PS50198">
    <property type="entry name" value="PPIC_PPIASE_2"/>
    <property type="match status" value="1"/>
</dbReference>
<evidence type="ECO:0000256" key="4">
    <source>
        <dbReference type="ARBA" id="ARBA00023110"/>
    </source>
</evidence>
<sequence>MITFKGGNIESEEIISTLKKNIQIKEICQKIIYQRIINRAVEERGISVTPEDIQTVADQHRYENRLFRASDTFAWLTDQLITAEDWEAGIRDRLLAEKLAQCLFASEAKKYFAEHQADFDQVSLYRLVVPYEKLAQEIFYEIQEGEISFYEAAHIYDVDAQRRCNCGYEGKFYRWNLKPDVSAIVFGATPGNLIGPLVIDQTCHLLLIEESIPAELTAERYQEILNRMFSEWLATELNYLLSS</sequence>
<gene>
    <name evidence="8" type="ORF">ENR47_04560</name>
</gene>
<accession>A0A832M1V0</accession>
<evidence type="ECO:0000256" key="6">
    <source>
        <dbReference type="PROSITE-ProRule" id="PRU00278"/>
    </source>
</evidence>
<keyword evidence="4 6" id="KW-0697">Rotamase</keyword>
<dbReference type="GO" id="GO:0003755">
    <property type="term" value="F:peptidyl-prolyl cis-trans isomerase activity"/>
    <property type="evidence" value="ECO:0007669"/>
    <property type="project" value="UniProtKB-KW"/>
</dbReference>
<dbReference type="Gene3D" id="1.10.4030.10">
    <property type="entry name" value="Porin chaperone SurA, peptide-binding domain"/>
    <property type="match status" value="1"/>
</dbReference>
<name>A0A832M1V0_9CYAN</name>
<dbReference type="EMBL" id="DSRD01000296">
    <property type="protein sequence ID" value="HGW93543.1"/>
    <property type="molecule type" value="Genomic_DNA"/>
</dbReference>
<keyword evidence="3" id="KW-0732">Signal</keyword>
<proteinExistence type="predicted"/>
<protein>
    <recommendedName>
        <fullName evidence="2">peptidylprolyl isomerase</fullName>
        <ecNumber evidence="2">5.2.1.8</ecNumber>
    </recommendedName>
</protein>
<dbReference type="Gene3D" id="3.10.50.40">
    <property type="match status" value="1"/>
</dbReference>
<comment type="caution">
    <text evidence="8">The sequence shown here is derived from an EMBL/GenBank/DDBJ whole genome shotgun (WGS) entry which is preliminary data.</text>
</comment>
<evidence type="ECO:0000256" key="3">
    <source>
        <dbReference type="ARBA" id="ARBA00022729"/>
    </source>
</evidence>
<dbReference type="InterPro" id="IPR050245">
    <property type="entry name" value="PrsA_foldase"/>
</dbReference>
<dbReference type="InterPro" id="IPR027304">
    <property type="entry name" value="Trigger_fact/SurA_dom_sf"/>
</dbReference>